<reference evidence="9 10" key="1">
    <citation type="submission" date="2019-05" db="EMBL/GenBank/DDBJ databases">
        <title>Panacibacter sp. strain 17mud1-8 Genome sequencing and assembly.</title>
        <authorList>
            <person name="Chhetri G."/>
        </authorList>
    </citation>
    <scope>NUCLEOTIDE SEQUENCE [LARGE SCALE GENOMIC DNA]</scope>
    <source>
        <strain evidence="9 10">17mud1-8</strain>
    </source>
</reference>
<dbReference type="Proteomes" id="UP000305848">
    <property type="component" value="Unassembled WGS sequence"/>
</dbReference>
<comment type="subcellular location">
    <subcellularLocation>
        <location evidence="2">Cell envelope</location>
    </subcellularLocation>
</comment>
<dbReference type="InterPro" id="IPR036280">
    <property type="entry name" value="Multihaem_cyt_sf"/>
</dbReference>
<keyword evidence="5" id="KW-0479">Metal-binding</keyword>
<comment type="cofactor">
    <cofactor evidence="1">
        <name>heme c</name>
        <dbReference type="ChEBI" id="CHEBI:61717"/>
    </cofactor>
</comment>
<dbReference type="CDD" id="cd08168">
    <property type="entry name" value="Cytochrom_C3"/>
    <property type="match status" value="1"/>
</dbReference>
<keyword evidence="7" id="KW-0408">Iron</keyword>
<dbReference type="OrthoDB" id="9814800at2"/>
<protein>
    <recommendedName>
        <fullName evidence="8">Tetrahaem cytochrome domain-containing protein</fullName>
    </recommendedName>
</protein>
<gene>
    <name evidence="9" type="ORF">FC093_17155</name>
</gene>
<dbReference type="RefSeq" id="WP_137263045.1">
    <property type="nucleotide sequence ID" value="NZ_SZQL01000015.1"/>
</dbReference>
<comment type="caution">
    <text evidence="9">The sequence shown here is derived from an EMBL/GenBank/DDBJ whole genome shotgun (WGS) entry which is preliminary data.</text>
</comment>
<dbReference type="GO" id="GO:0046872">
    <property type="term" value="F:metal ion binding"/>
    <property type="evidence" value="ECO:0007669"/>
    <property type="project" value="UniProtKB-KW"/>
</dbReference>
<keyword evidence="4" id="KW-0349">Heme</keyword>
<evidence type="ECO:0000256" key="6">
    <source>
        <dbReference type="ARBA" id="ARBA00022982"/>
    </source>
</evidence>
<keyword evidence="10" id="KW-1185">Reference proteome</keyword>
<evidence type="ECO:0000256" key="1">
    <source>
        <dbReference type="ARBA" id="ARBA00001926"/>
    </source>
</evidence>
<evidence type="ECO:0000313" key="10">
    <source>
        <dbReference type="Proteomes" id="UP000305848"/>
    </source>
</evidence>
<evidence type="ECO:0000256" key="4">
    <source>
        <dbReference type="ARBA" id="ARBA00022617"/>
    </source>
</evidence>
<name>A0A4V5UTT1_9BACT</name>
<dbReference type="SUPFAM" id="SSF48695">
    <property type="entry name" value="Multiheme cytochromes"/>
    <property type="match status" value="1"/>
</dbReference>
<keyword evidence="6" id="KW-0249">Electron transport</keyword>
<dbReference type="InterPro" id="IPR012286">
    <property type="entry name" value="Tetrahaem_cytochrome"/>
</dbReference>
<evidence type="ECO:0000259" key="8">
    <source>
        <dbReference type="Pfam" id="PF14537"/>
    </source>
</evidence>
<evidence type="ECO:0000313" key="9">
    <source>
        <dbReference type="EMBL" id="TKK66313.1"/>
    </source>
</evidence>
<dbReference type="Gene3D" id="3.90.10.10">
    <property type="entry name" value="Cytochrome C3"/>
    <property type="match status" value="2"/>
</dbReference>
<evidence type="ECO:0000256" key="3">
    <source>
        <dbReference type="ARBA" id="ARBA00022448"/>
    </source>
</evidence>
<dbReference type="Pfam" id="PF14537">
    <property type="entry name" value="Cytochrom_c3_2"/>
    <property type="match status" value="1"/>
</dbReference>
<dbReference type="EMBL" id="SZQL01000015">
    <property type="protein sequence ID" value="TKK66313.1"/>
    <property type="molecule type" value="Genomic_DNA"/>
</dbReference>
<dbReference type="GO" id="GO:0030313">
    <property type="term" value="C:cell envelope"/>
    <property type="evidence" value="ECO:0007669"/>
    <property type="project" value="UniProtKB-SubCell"/>
</dbReference>
<feature type="domain" description="Tetrahaem cytochrome" evidence="8">
    <location>
        <begin position="45"/>
        <end position="102"/>
    </location>
</feature>
<evidence type="ECO:0000256" key="5">
    <source>
        <dbReference type="ARBA" id="ARBA00022723"/>
    </source>
</evidence>
<keyword evidence="3" id="KW-0813">Transport</keyword>
<evidence type="ECO:0000256" key="2">
    <source>
        <dbReference type="ARBA" id="ARBA00004196"/>
    </source>
</evidence>
<organism evidence="9 10">
    <name type="scientific">Ilyomonas limi</name>
    <dbReference type="NCBI Taxonomy" id="2575867"/>
    <lineage>
        <taxon>Bacteria</taxon>
        <taxon>Pseudomonadati</taxon>
        <taxon>Bacteroidota</taxon>
        <taxon>Chitinophagia</taxon>
        <taxon>Chitinophagales</taxon>
        <taxon>Chitinophagaceae</taxon>
        <taxon>Ilyomonas</taxon>
    </lineage>
</organism>
<dbReference type="AlphaFoldDB" id="A0A4V5UTT1"/>
<sequence>MKKASIIILLVLSVSVFLYVIKPDAIAKNSINWQSQVSPGKLSGAHAQLETNCASCHTAIKGVADEKCISCHANNRALLQRQPTSFHATIGNCASCHVEHQGFNANLTIMNHTALAKIGEKLISDNNSNDPTDGIVSANNALISSLESKLNCASCHSTKDKHLGLFGPDCASCHATTQWTISAFKHPSVNSIDCAQCHQAPPSHYMEHFDMISKRIAARPNDKGSGCCEGVIVSQCYSCHKTTSWNDIQGVGYYKHH</sequence>
<proteinExistence type="predicted"/>
<evidence type="ECO:0000256" key="7">
    <source>
        <dbReference type="ARBA" id="ARBA00023004"/>
    </source>
</evidence>
<accession>A0A4V5UTT1</accession>